<dbReference type="InterPro" id="IPR013783">
    <property type="entry name" value="Ig-like_fold"/>
</dbReference>
<evidence type="ECO:0000313" key="5">
    <source>
        <dbReference type="Proteomes" id="UP000319908"/>
    </source>
</evidence>
<protein>
    <recommendedName>
        <fullName evidence="3">Cellulose-binding Sde182 nucleoside hydrolase-like domain-containing protein</fullName>
    </recommendedName>
</protein>
<dbReference type="AlphaFoldDB" id="A0A5C6C5T8"/>
<dbReference type="RefSeq" id="WP_302117491.1">
    <property type="nucleotide sequence ID" value="NZ_SJPU01000001.1"/>
</dbReference>
<dbReference type="Gene3D" id="3.90.245.10">
    <property type="entry name" value="Ribonucleoside hydrolase-like"/>
    <property type="match status" value="1"/>
</dbReference>
<feature type="chain" id="PRO_5023121140" description="Cellulose-binding Sde182 nucleoside hydrolase-like domain-containing protein" evidence="2">
    <location>
        <begin position="31"/>
        <end position="436"/>
    </location>
</feature>
<dbReference type="EMBL" id="SJPU01000001">
    <property type="protein sequence ID" value="TWU18714.1"/>
    <property type="molecule type" value="Genomic_DNA"/>
</dbReference>
<evidence type="ECO:0000256" key="1">
    <source>
        <dbReference type="SAM" id="MobiDB-lite"/>
    </source>
</evidence>
<dbReference type="SUPFAM" id="SSF53590">
    <property type="entry name" value="Nucleoside hydrolase"/>
    <property type="match status" value="1"/>
</dbReference>
<organism evidence="4 5">
    <name type="scientific">Allorhodopirellula heiligendammensis</name>
    <dbReference type="NCBI Taxonomy" id="2714739"/>
    <lineage>
        <taxon>Bacteria</taxon>
        <taxon>Pseudomonadati</taxon>
        <taxon>Planctomycetota</taxon>
        <taxon>Planctomycetia</taxon>
        <taxon>Pirellulales</taxon>
        <taxon>Pirellulaceae</taxon>
        <taxon>Allorhodopirellula</taxon>
    </lineage>
</organism>
<dbReference type="InterPro" id="IPR011483">
    <property type="entry name" value="Sde182_NH-like"/>
</dbReference>
<evidence type="ECO:0000313" key="4">
    <source>
        <dbReference type="EMBL" id="TWU18714.1"/>
    </source>
</evidence>
<dbReference type="Proteomes" id="UP000319908">
    <property type="component" value="Unassembled WGS sequence"/>
</dbReference>
<sequence>MSRFLTGCAKKLGIFVPAILLAMLSHPACGEERHRVVVSTDIGGTDPDDFQSMVHLLVYADVLDIEGLISSPYGPGRRQHIEEVIDCYDNDFANLKTHSDAYPMPSALRAITKQGETEIAPYGGVRESTEGSQWLVECARRDDPRPLHVLIWGGIEDLAQALHDAPDILPKLRVYYIGGPNKKWGPHAYQYIADHHPNLFIIEANSTYRGWFTGGNQADAWGNKGFVQQHVAGHGALGDLFDQKLDSIKMGDTPSVGWLLNGTPSDPSRPSWGGQFVRAWARPYLRLDRVATTADQIEVFGILEMVLNINDDSLANPEAELIVENQEIPGYVPGDGTIRFRFCPKAIKTYSFRIRSNIAALDEQTGGIQSNAPPVTLAQAPSPNLPKWWTDDPDTQNAEGEHHGAKTVSRWRGDYLADFAARMLRCQTPSVTKPAH</sequence>
<gene>
    <name evidence="4" type="ORF">Poly21_08800</name>
</gene>
<accession>A0A5C6C5T8</accession>
<evidence type="ECO:0000256" key="2">
    <source>
        <dbReference type="SAM" id="SignalP"/>
    </source>
</evidence>
<dbReference type="GO" id="GO:0016799">
    <property type="term" value="F:hydrolase activity, hydrolyzing N-glycosyl compounds"/>
    <property type="evidence" value="ECO:0007669"/>
    <property type="project" value="InterPro"/>
</dbReference>
<keyword evidence="5" id="KW-1185">Reference proteome</keyword>
<dbReference type="Pfam" id="PF07632">
    <property type="entry name" value="Sde182_NH-like"/>
    <property type="match status" value="1"/>
</dbReference>
<dbReference type="InterPro" id="IPR036452">
    <property type="entry name" value="Ribo_hydro-like"/>
</dbReference>
<feature type="region of interest" description="Disordered" evidence="1">
    <location>
        <begin position="370"/>
        <end position="406"/>
    </location>
</feature>
<comment type="caution">
    <text evidence="4">The sequence shown here is derived from an EMBL/GenBank/DDBJ whole genome shotgun (WGS) entry which is preliminary data.</text>
</comment>
<evidence type="ECO:0000259" key="3">
    <source>
        <dbReference type="Pfam" id="PF07632"/>
    </source>
</evidence>
<name>A0A5C6C5T8_9BACT</name>
<proteinExistence type="predicted"/>
<reference evidence="4 5" key="1">
    <citation type="journal article" date="2020" name="Antonie Van Leeuwenhoek">
        <title>Rhodopirellula heiligendammensis sp. nov., Rhodopirellula pilleata sp. nov., and Rhodopirellula solitaria sp. nov. isolated from natural or artificial marine surfaces in Northern Germany and California, USA, and emended description of the genus Rhodopirellula.</title>
        <authorList>
            <person name="Kallscheuer N."/>
            <person name="Wiegand S."/>
            <person name="Jogler M."/>
            <person name="Boedeker C."/>
            <person name="Peeters S.H."/>
            <person name="Rast P."/>
            <person name="Heuer A."/>
            <person name="Jetten M.S.M."/>
            <person name="Rohde M."/>
            <person name="Jogler C."/>
        </authorList>
    </citation>
    <scope>NUCLEOTIDE SEQUENCE [LARGE SCALE GENOMIC DNA]</scope>
    <source>
        <strain evidence="4 5">Poly21</strain>
    </source>
</reference>
<feature type="domain" description="Cellulose-binding Sde182 nucleoside hydrolase-like" evidence="3">
    <location>
        <begin position="35"/>
        <end position="276"/>
    </location>
</feature>
<dbReference type="Gene3D" id="2.60.40.10">
    <property type="entry name" value="Immunoglobulins"/>
    <property type="match status" value="1"/>
</dbReference>
<feature type="signal peptide" evidence="2">
    <location>
        <begin position="1"/>
        <end position="30"/>
    </location>
</feature>
<keyword evidence="2" id="KW-0732">Signal</keyword>